<accession>A0ABT0Y147</accession>
<dbReference type="Proteomes" id="UP001523216">
    <property type="component" value="Unassembled WGS sequence"/>
</dbReference>
<keyword evidence="1" id="KW-1133">Transmembrane helix</keyword>
<proteinExistence type="predicted"/>
<sequence length="384" mass="41445">MSSPPDVYWRAQKLAEVGHYAEAERITRAGLAAAPADAWLLTLLASVLRLRRDYAGALSVADAAIAADPTLADAHRERAENLILMVRIRDAVQAATEAVRLSPSSASGHFVLARALAAGRQFDAARVAAAHGRSLDPRSVEGLLTVADVERDAGNREVALAAARAALAIEPDNAYGRWLTAMLDAERLKVRRSMRALREVARDHPGRADIVSMTWPIRGVLSGLRRGLAASAALVCVLLVIGSWWWEPAGTFARLVAAVLAAVMAGFAARVLIPAGRLPWRCLRLLPRLMRRADIAGLALTGTAVLLLALYAGVAWWPLPVLALAATPVLWLLSMVELLGAGLDDPGSRQALRDWADELRDWWRTTKTDLRDTWKDGDATRGNG</sequence>
<evidence type="ECO:0000256" key="1">
    <source>
        <dbReference type="SAM" id="Phobius"/>
    </source>
</evidence>
<dbReference type="InterPro" id="IPR019734">
    <property type="entry name" value="TPR_rpt"/>
</dbReference>
<keyword evidence="1" id="KW-0812">Transmembrane</keyword>
<dbReference type="SMART" id="SM00028">
    <property type="entry name" value="TPR"/>
    <property type="match status" value="4"/>
</dbReference>
<dbReference type="SUPFAM" id="SSF48452">
    <property type="entry name" value="TPR-like"/>
    <property type="match status" value="1"/>
</dbReference>
<keyword evidence="3" id="KW-1185">Reference proteome</keyword>
<evidence type="ECO:0000313" key="3">
    <source>
        <dbReference type="Proteomes" id="UP001523216"/>
    </source>
</evidence>
<comment type="caution">
    <text evidence="2">The sequence shown here is derived from an EMBL/GenBank/DDBJ whole genome shotgun (WGS) entry which is preliminary data.</text>
</comment>
<keyword evidence="1" id="KW-0472">Membrane</keyword>
<evidence type="ECO:0008006" key="4">
    <source>
        <dbReference type="Google" id="ProtNLM"/>
    </source>
</evidence>
<feature type="transmembrane region" description="Helical" evidence="1">
    <location>
        <begin position="294"/>
        <end position="317"/>
    </location>
</feature>
<feature type="transmembrane region" description="Helical" evidence="1">
    <location>
        <begin position="323"/>
        <end position="343"/>
    </location>
</feature>
<protein>
    <recommendedName>
        <fullName evidence="4">Tetratricopeptide repeat protein</fullName>
    </recommendedName>
</protein>
<gene>
    <name evidence="2" type="ORF">LXN57_18680</name>
</gene>
<name>A0ABT0Y147_9ACTN</name>
<dbReference type="EMBL" id="JAMQOL010000023">
    <property type="protein sequence ID" value="MCM4079605.1"/>
    <property type="molecule type" value="Genomic_DNA"/>
</dbReference>
<evidence type="ECO:0000313" key="2">
    <source>
        <dbReference type="EMBL" id="MCM4079605.1"/>
    </source>
</evidence>
<dbReference type="Gene3D" id="1.25.40.10">
    <property type="entry name" value="Tetratricopeptide repeat domain"/>
    <property type="match status" value="1"/>
</dbReference>
<dbReference type="RefSeq" id="WP_251799455.1">
    <property type="nucleotide sequence ID" value="NZ_JAMQOL010000023.1"/>
</dbReference>
<dbReference type="InterPro" id="IPR011990">
    <property type="entry name" value="TPR-like_helical_dom_sf"/>
</dbReference>
<reference evidence="2 3" key="1">
    <citation type="submission" date="2022-06" db="EMBL/GenBank/DDBJ databases">
        <title>Actinoplanes abujensis sp. nov., isolated from Nigerian arid soil.</title>
        <authorList>
            <person name="Ding P."/>
        </authorList>
    </citation>
    <scope>NUCLEOTIDE SEQUENCE [LARGE SCALE GENOMIC DNA]</scope>
    <source>
        <strain evidence="3">TRM88002</strain>
    </source>
</reference>
<organism evidence="2 3">
    <name type="scientific">Paractinoplanes hotanensis</name>
    <dbReference type="NCBI Taxonomy" id="2906497"/>
    <lineage>
        <taxon>Bacteria</taxon>
        <taxon>Bacillati</taxon>
        <taxon>Actinomycetota</taxon>
        <taxon>Actinomycetes</taxon>
        <taxon>Micromonosporales</taxon>
        <taxon>Micromonosporaceae</taxon>
        <taxon>Paractinoplanes</taxon>
    </lineage>
</organism>
<feature type="transmembrane region" description="Helical" evidence="1">
    <location>
        <begin position="252"/>
        <end position="273"/>
    </location>
</feature>
<feature type="transmembrane region" description="Helical" evidence="1">
    <location>
        <begin position="227"/>
        <end position="246"/>
    </location>
</feature>